<feature type="active site" description="Proton donor" evidence="8 9">
    <location>
        <position position="101"/>
    </location>
</feature>
<dbReference type="InterPro" id="IPR036441">
    <property type="entry name" value="DHquinase_II_sf"/>
</dbReference>
<keyword evidence="7 8" id="KW-0456">Lyase</keyword>
<dbReference type="GO" id="GO:0003855">
    <property type="term" value="F:3-dehydroquinate dehydratase activity"/>
    <property type="evidence" value="ECO:0007669"/>
    <property type="project" value="UniProtKB-UniRule"/>
</dbReference>
<evidence type="ECO:0000256" key="5">
    <source>
        <dbReference type="ARBA" id="ARBA00011193"/>
    </source>
</evidence>
<dbReference type="PIRSF" id="PIRSF001399">
    <property type="entry name" value="DHquinase_II"/>
    <property type="match status" value="1"/>
</dbReference>
<dbReference type="InterPro" id="IPR018509">
    <property type="entry name" value="DHquinase_II_CS"/>
</dbReference>
<feature type="binding site" evidence="8 10">
    <location>
        <position position="75"/>
    </location>
    <ligand>
        <name>substrate</name>
    </ligand>
</feature>
<evidence type="ECO:0000256" key="2">
    <source>
        <dbReference type="ARBA" id="ARBA00003924"/>
    </source>
</evidence>
<dbReference type="CDD" id="cd00466">
    <property type="entry name" value="DHQase_II"/>
    <property type="match status" value="1"/>
</dbReference>
<dbReference type="HAMAP" id="MF_00169">
    <property type="entry name" value="AroQ"/>
    <property type="match status" value="1"/>
</dbReference>
<dbReference type="Gene3D" id="3.40.50.9100">
    <property type="entry name" value="Dehydroquinase, class II"/>
    <property type="match status" value="1"/>
</dbReference>
<keyword evidence="8" id="KW-0057">Aromatic amino acid biosynthesis</keyword>
<evidence type="ECO:0000256" key="4">
    <source>
        <dbReference type="ARBA" id="ARBA00011037"/>
    </source>
</evidence>
<dbReference type="PANTHER" id="PTHR21272:SF3">
    <property type="entry name" value="CATABOLIC 3-DEHYDROQUINASE"/>
    <property type="match status" value="1"/>
</dbReference>
<dbReference type="RefSeq" id="WP_135280508.1">
    <property type="nucleotide sequence ID" value="NZ_SRIO01000001.1"/>
</dbReference>
<reference evidence="12 13" key="1">
    <citation type="journal article" date="2019" name="ISME J.">
        <title>Candidatus Macondimonas diazotrophica, a novel gammaproteobacterial genus dominating crude-oil-contaminated coastal sediments.</title>
        <authorList>
            <person name="Karthikeyan S."/>
            <person name="Konstantinidis K."/>
        </authorList>
    </citation>
    <scope>NUCLEOTIDE SEQUENCE [LARGE SCALE GENOMIC DNA]</scope>
    <source>
        <strain evidence="12 13">KTK01</strain>
    </source>
</reference>
<dbReference type="GO" id="GO:0009073">
    <property type="term" value="P:aromatic amino acid family biosynthetic process"/>
    <property type="evidence" value="ECO:0007669"/>
    <property type="project" value="UniProtKB-KW"/>
</dbReference>
<keyword evidence="8" id="KW-0028">Amino-acid biosynthesis</keyword>
<evidence type="ECO:0000256" key="1">
    <source>
        <dbReference type="ARBA" id="ARBA00001864"/>
    </source>
</evidence>
<dbReference type="Pfam" id="PF01220">
    <property type="entry name" value="DHquinase_II"/>
    <property type="match status" value="1"/>
</dbReference>
<evidence type="ECO:0000256" key="7">
    <source>
        <dbReference type="ARBA" id="ARBA00023239"/>
    </source>
</evidence>
<dbReference type="NCBIfam" id="NF003805">
    <property type="entry name" value="PRK05395.1-2"/>
    <property type="match status" value="1"/>
</dbReference>
<dbReference type="PROSITE" id="PS01029">
    <property type="entry name" value="DEHYDROQUINASE_II"/>
    <property type="match status" value="1"/>
</dbReference>
<comment type="similarity">
    <text evidence="4 8">Belongs to the type-II 3-dehydroquinase family.</text>
</comment>
<feature type="site" description="Transition state stabilizer" evidence="8 11">
    <location>
        <position position="18"/>
    </location>
</feature>
<comment type="function">
    <text evidence="2 8">Catalyzes a trans-dehydration via an enolate intermediate.</text>
</comment>
<dbReference type="Proteomes" id="UP000297890">
    <property type="component" value="Unassembled WGS sequence"/>
</dbReference>
<feature type="binding site" evidence="8 10">
    <location>
        <position position="81"/>
    </location>
    <ligand>
        <name>substrate</name>
    </ligand>
</feature>
<evidence type="ECO:0000313" key="12">
    <source>
        <dbReference type="EMBL" id="TFZ84148.1"/>
    </source>
</evidence>
<gene>
    <name evidence="8 12" type="primary">aroQ</name>
    <name evidence="12" type="ORF">E4680_01020</name>
</gene>
<sequence>MAQLLLLNGPNLNLLGRREPARYGRVSLDQIVSRLTERAQHAGHVLEAFQSNAEGEMIDRVQQTLGDGTDFILINPGALTHTSIGLRDALLAVDRPFIEIHLTNIHAREPFRRHSYLSDVAVGVICGLGDVGYDLALEAALRSLSS</sequence>
<dbReference type="NCBIfam" id="NF003807">
    <property type="entry name" value="PRK05395.1-4"/>
    <property type="match status" value="1"/>
</dbReference>
<dbReference type="GO" id="GO:0019631">
    <property type="term" value="P:quinate catabolic process"/>
    <property type="evidence" value="ECO:0007669"/>
    <property type="project" value="TreeGrafter"/>
</dbReference>
<dbReference type="EC" id="4.2.1.10" evidence="6 8"/>
<comment type="catalytic activity">
    <reaction evidence="1 8">
        <text>3-dehydroquinate = 3-dehydroshikimate + H2O</text>
        <dbReference type="Rhea" id="RHEA:21096"/>
        <dbReference type="ChEBI" id="CHEBI:15377"/>
        <dbReference type="ChEBI" id="CHEBI:16630"/>
        <dbReference type="ChEBI" id="CHEBI:32364"/>
        <dbReference type="EC" id="4.2.1.10"/>
    </reaction>
</comment>
<comment type="subunit">
    <text evidence="5 8">Homododecamer.</text>
</comment>
<evidence type="ECO:0000313" key="13">
    <source>
        <dbReference type="Proteomes" id="UP000297890"/>
    </source>
</evidence>
<dbReference type="AlphaFoldDB" id="A0A4Z0FC99"/>
<dbReference type="NCBIfam" id="TIGR01088">
    <property type="entry name" value="aroQ"/>
    <property type="match status" value="1"/>
</dbReference>
<dbReference type="InterPro" id="IPR001874">
    <property type="entry name" value="DHquinase_II"/>
</dbReference>
<evidence type="ECO:0000256" key="8">
    <source>
        <dbReference type="HAMAP-Rule" id="MF_00169"/>
    </source>
</evidence>
<dbReference type="SUPFAM" id="SSF52304">
    <property type="entry name" value="Type II 3-dehydroquinate dehydratase"/>
    <property type="match status" value="1"/>
</dbReference>
<evidence type="ECO:0000256" key="9">
    <source>
        <dbReference type="PIRSR" id="PIRSR001399-1"/>
    </source>
</evidence>
<evidence type="ECO:0000256" key="10">
    <source>
        <dbReference type="PIRSR" id="PIRSR001399-2"/>
    </source>
</evidence>
<organism evidence="12 13">
    <name type="scientific">Candidatus Macondimonas diazotrophica</name>
    <dbReference type="NCBI Taxonomy" id="2305248"/>
    <lineage>
        <taxon>Bacteria</taxon>
        <taxon>Pseudomonadati</taxon>
        <taxon>Pseudomonadota</taxon>
        <taxon>Gammaproteobacteria</taxon>
        <taxon>Chromatiales</taxon>
        <taxon>Ectothiorhodospiraceae</taxon>
        <taxon>Candidatus Macondimonas</taxon>
    </lineage>
</organism>
<dbReference type="EMBL" id="SRIO01000001">
    <property type="protein sequence ID" value="TFZ84148.1"/>
    <property type="molecule type" value="Genomic_DNA"/>
</dbReference>
<name>A0A4Z0FC99_9GAMM</name>
<evidence type="ECO:0000256" key="3">
    <source>
        <dbReference type="ARBA" id="ARBA00004902"/>
    </source>
</evidence>
<evidence type="ECO:0000256" key="11">
    <source>
        <dbReference type="PIRSR" id="PIRSR001399-3"/>
    </source>
</evidence>
<dbReference type="NCBIfam" id="NF003804">
    <property type="entry name" value="PRK05395.1-1"/>
    <property type="match status" value="1"/>
</dbReference>
<proteinExistence type="inferred from homology"/>
<dbReference type="GO" id="GO:0008652">
    <property type="term" value="P:amino acid biosynthetic process"/>
    <property type="evidence" value="ECO:0007669"/>
    <property type="project" value="UniProtKB-KW"/>
</dbReference>
<accession>A0A4Z0FC99</accession>
<keyword evidence="13" id="KW-1185">Reference proteome</keyword>
<dbReference type="UniPathway" id="UPA00053">
    <property type="reaction ID" value="UER00086"/>
</dbReference>
<feature type="binding site" evidence="8 10">
    <location>
        <position position="88"/>
    </location>
    <ligand>
        <name>substrate</name>
    </ligand>
</feature>
<protein>
    <recommendedName>
        <fullName evidence="6 8">3-dehydroquinate dehydratase</fullName>
        <shortName evidence="8">3-dehydroquinase</shortName>
        <ecNumber evidence="6 8">4.2.1.10</ecNumber>
    </recommendedName>
    <alternativeName>
        <fullName evidence="8">Type II DHQase</fullName>
    </alternativeName>
</protein>
<feature type="binding site" evidence="8 10">
    <location>
        <position position="112"/>
    </location>
    <ligand>
        <name>substrate</name>
    </ligand>
</feature>
<comment type="pathway">
    <text evidence="3 8">Metabolic intermediate biosynthesis; chorismate biosynthesis; chorismate from D-erythrose 4-phosphate and phosphoenolpyruvate: step 3/7.</text>
</comment>
<comment type="caution">
    <text evidence="12">The sequence shown here is derived from an EMBL/GenBank/DDBJ whole genome shotgun (WGS) entry which is preliminary data.</text>
</comment>
<dbReference type="GO" id="GO:0009423">
    <property type="term" value="P:chorismate biosynthetic process"/>
    <property type="evidence" value="ECO:0007669"/>
    <property type="project" value="UniProtKB-UniRule"/>
</dbReference>
<dbReference type="PANTHER" id="PTHR21272">
    <property type="entry name" value="CATABOLIC 3-DEHYDROQUINASE"/>
    <property type="match status" value="1"/>
</dbReference>
<evidence type="ECO:0000256" key="6">
    <source>
        <dbReference type="ARBA" id="ARBA00012060"/>
    </source>
</evidence>
<dbReference type="OrthoDB" id="9790793at2"/>
<feature type="active site" description="Proton acceptor" evidence="8 9">
    <location>
        <position position="23"/>
    </location>
</feature>
<feature type="binding site" evidence="8 10">
    <location>
        <begin position="102"/>
        <end position="103"/>
    </location>
    <ligand>
        <name>substrate</name>
    </ligand>
</feature>